<name>A0ACD5V119_AVESA</name>
<accession>A0ACD5V119</accession>
<keyword evidence="2" id="KW-1185">Reference proteome</keyword>
<organism evidence="1 2">
    <name type="scientific">Avena sativa</name>
    <name type="common">Oat</name>
    <dbReference type="NCBI Taxonomy" id="4498"/>
    <lineage>
        <taxon>Eukaryota</taxon>
        <taxon>Viridiplantae</taxon>
        <taxon>Streptophyta</taxon>
        <taxon>Embryophyta</taxon>
        <taxon>Tracheophyta</taxon>
        <taxon>Spermatophyta</taxon>
        <taxon>Magnoliopsida</taxon>
        <taxon>Liliopsida</taxon>
        <taxon>Poales</taxon>
        <taxon>Poaceae</taxon>
        <taxon>BOP clade</taxon>
        <taxon>Pooideae</taxon>
        <taxon>Poodae</taxon>
        <taxon>Poeae</taxon>
        <taxon>Poeae Chloroplast Group 1 (Aveneae type)</taxon>
        <taxon>Aveninae</taxon>
        <taxon>Avena</taxon>
    </lineage>
</organism>
<proteinExistence type="predicted"/>
<dbReference type="EnsemblPlants" id="AVESA.00010b.r2.2DG0361760.1">
    <property type="protein sequence ID" value="AVESA.00010b.r2.2DG0361760.1.CDS"/>
    <property type="gene ID" value="AVESA.00010b.r2.2DG0361760"/>
</dbReference>
<evidence type="ECO:0000313" key="1">
    <source>
        <dbReference type="EnsemblPlants" id="AVESA.00010b.r2.2DG0361760.1.CDS"/>
    </source>
</evidence>
<reference evidence="1" key="2">
    <citation type="submission" date="2025-09" db="UniProtKB">
        <authorList>
            <consortium name="EnsemblPlants"/>
        </authorList>
    </citation>
    <scope>IDENTIFICATION</scope>
</reference>
<evidence type="ECO:0000313" key="2">
    <source>
        <dbReference type="Proteomes" id="UP001732700"/>
    </source>
</evidence>
<protein>
    <submittedName>
        <fullName evidence="1">Uncharacterized protein</fullName>
    </submittedName>
</protein>
<dbReference type="Proteomes" id="UP001732700">
    <property type="component" value="Chromosome 2D"/>
</dbReference>
<reference evidence="1" key="1">
    <citation type="submission" date="2021-05" db="EMBL/GenBank/DDBJ databases">
        <authorList>
            <person name="Scholz U."/>
            <person name="Mascher M."/>
            <person name="Fiebig A."/>
        </authorList>
    </citation>
    <scope>NUCLEOTIDE SEQUENCE [LARGE SCALE GENOMIC DNA]</scope>
</reference>
<sequence>MRATRQLLVHSLLLLLWICFFLLAIQTSAAASVADKLEKGQNLTDGETLVSAGGSFTLGFFSPGVSTKRYLGIWFSVCNDTVYWVANRDQPLPDKSGMLVFDGVDSLVLLDGSRRTVWSSNFMAASAPVVQLLESGNLVVRNGSSDTSLSLWQSFDHPSDTLLPGMKLGSNLWTGGEWQLTAWRSADDPSPGDYRRTLETRGLPEIVLWHRDAKKYRTGPWNGLYFNGVPEVFWYADKYPLRVTTSPSEKTYGYTAAPGSFLTRVVVNHTGAAERLVWDVRTGGQWRSYFKGPRDTCDTYARCGPFGLCDAGAASSAFCGCVEGFSPVSAESPSSSQVVKDSAGGCRRDAPLDCAGGKTTDDFKVVPGVKLPDTQNASVDMGVELEDCRRRCFADCSCLAYAAADIRGGGDGTGCVIWKDVILDLRFVARGQNLYLRLSKSEFDDQKRFPTVLVLAPVASAVTILLVVFLIWRRRSRRIIGVIPQNPAMAVPSVSLAIIKGITKNFSENNMIGQGGFSIVYKGQLPEGRTIAVKRLKQSALTTKGKKDFAREVEVMAGLRHSSLVRLLAYCNEGKERILIYEYMKNTSLNVHIFGNANLRASLNWRRRLELIHGIAHGVAYLHGGSGDNVIHRDLKPGNILLDDEWRPKIADFGTAKLFAVDQPGPEQTIVVSPGYAAPEYVRQGRMTLKCDVHSFGVILLETLSGQRNGDTQSLISHAWGLWEQNMIVELLNTAMVPFPESEPELLSELKRCIQIGLLCVQETPCDRPAMSAVVAMLASPTLQIDPPRTAPVIDSEGAVPSNSSDGLETDLLRATTTDLT</sequence>